<keyword evidence="1" id="KW-0812">Transmembrane</keyword>
<gene>
    <name evidence="2" type="ORF">CDIOL_28800</name>
</gene>
<organism evidence="2 3">
    <name type="scientific">Clostridium diolis</name>
    <dbReference type="NCBI Taxonomy" id="223919"/>
    <lineage>
        <taxon>Bacteria</taxon>
        <taxon>Bacillati</taxon>
        <taxon>Bacillota</taxon>
        <taxon>Clostridia</taxon>
        <taxon>Eubacteriales</taxon>
        <taxon>Clostridiaceae</taxon>
        <taxon>Clostridium</taxon>
    </lineage>
</organism>
<keyword evidence="3" id="KW-1185">Reference proteome</keyword>
<keyword evidence="1" id="KW-1133">Transmembrane helix</keyword>
<sequence length="43" mass="4977">MKITLILIYNLLAFILRIQIHKIVYIGNFLGYNKAITTLSIII</sequence>
<feature type="transmembrane region" description="Helical" evidence="1">
    <location>
        <begin position="6"/>
        <end position="25"/>
    </location>
</feature>
<dbReference type="AlphaFoldDB" id="A0AAV3W3N6"/>
<accession>A0AAV3W3N6</accession>
<dbReference type="Proteomes" id="UP000325212">
    <property type="component" value="Unassembled WGS sequence"/>
</dbReference>
<proteinExistence type="predicted"/>
<keyword evidence="1" id="KW-0472">Membrane</keyword>
<dbReference type="EMBL" id="BJLA01000009">
    <property type="protein sequence ID" value="GEA31957.1"/>
    <property type="molecule type" value="Genomic_DNA"/>
</dbReference>
<evidence type="ECO:0000313" key="3">
    <source>
        <dbReference type="Proteomes" id="UP000325212"/>
    </source>
</evidence>
<name>A0AAV3W3N6_9CLOT</name>
<protein>
    <submittedName>
        <fullName evidence="2">Uncharacterized protein</fullName>
    </submittedName>
</protein>
<comment type="caution">
    <text evidence="2">The sequence shown here is derived from an EMBL/GenBank/DDBJ whole genome shotgun (WGS) entry which is preliminary data.</text>
</comment>
<reference evidence="2 3" key="1">
    <citation type="submission" date="2019-06" db="EMBL/GenBank/DDBJ databases">
        <title>Draft genome sequence of Clostridium diolis DSM 15410.</title>
        <authorList>
            <person name="Kobayashi H."/>
            <person name="Tanizawa Y."/>
            <person name="Tohno M."/>
        </authorList>
    </citation>
    <scope>NUCLEOTIDE SEQUENCE [LARGE SCALE GENOMIC DNA]</scope>
    <source>
        <strain evidence="2 3">DSM 15410</strain>
    </source>
</reference>
<evidence type="ECO:0000256" key="1">
    <source>
        <dbReference type="SAM" id="Phobius"/>
    </source>
</evidence>
<evidence type="ECO:0000313" key="2">
    <source>
        <dbReference type="EMBL" id="GEA31957.1"/>
    </source>
</evidence>